<organism evidence="22 23">
    <name type="scientific">Carbonactinospora thermoautotrophica</name>
    <dbReference type="NCBI Taxonomy" id="1469144"/>
    <lineage>
        <taxon>Bacteria</taxon>
        <taxon>Bacillati</taxon>
        <taxon>Actinomycetota</taxon>
        <taxon>Actinomycetes</taxon>
        <taxon>Kitasatosporales</taxon>
        <taxon>Carbonactinosporaceae</taxon>
        <taxon>Carbonactinospora</taxon>
    </lineage>
</organism>
<keyword evidence="8 17" id="KW-0812">Transmembrane</keyword>
<dbReference type="PROSITE" id="PS51007">
    <property type="entry name" value="CYTC"/>
    <property type="match status" value="2"/>
</dbReference>
<dbReference type="PANTHER" id="PTHR33751">
    <property type="entry name" value="CBB3-TYPE CYTOCHROME C OXIDASE SUBUNIT FIXP"/>
    <property type="match status" value="1"/>
</dbReference>
<comment type="subcellular location">
    <subcellularLocation>
        <location evidence="1 17">Cell membrane</location>
        <topology evidence="1 17">Multi-pass membrane protein</topology>
    </subcellularLocation>
</comment>
<evidence type="ECO:0000256" key="2">
    <source>
        <dbReference type="ARBA" id="ARBA00012951"/>
    </source>
</evidence>
<dbReference type="PIRSF" id="PIRSF000007">
    <property type="entry name" value="Ubiq_cycred_cyc"/>
    <property type="match status" value="1"/>
</dbReference>
<keyword evidence="9 17" id="KW-0479">Metal-binding</keyword>
<dbReference type="Pfam" id="PF13442">
    <property type="entry name" value="Cytochrome_CBB3"/>
    <property type="match status" value="1"/>
</dbReference>
<evidence type="ECO:0000256" key="11">
    <source>
        <dbReference type="ARBA" id="ARBA00022967"/>
    </source>
</evidence>
<feature type="binding site" description="covalent" evidence="18">
    <location>
        <position position="51"/>
    </location>
    <ligand>
        <name>heme c</name>
        <dbReference type="ChEBI" id="CHEBI:61717"/>
        <label>1</label>
    </ligand>
</feature>
<feature type="chain" id="PRO_5007452697" description="Cytochrome bc1 complex cytochrome c subunit" evidence="20">
    <location>
        <begin position="20"/>
        <end position="265"/>
    </location>
</feature>
<evidence type="ECO:0000256" key="6">
    <source>
        <dbReference type="ARBA" id="ARBA00022617"/>
    </source>
</evidence>
<evidence type="ECO:0000256" key="4">
    <source>
        <dbReference type="ARBA" id="ARBA00022448"/>
    </source>
</evidence>
<keyword evidence="14 17" id="KW-0408">Iron</keyword>
<feature type="transmembrane region" description="Helical" evidence="17">
    <location>
        <begin position="228"/>
        <end position="247"/>
    </location>
</feature>
<evidence type="ECO:0000256" key="5">
    <source>
        <dbReference type="ARBA" id="ARBA00022475"/>
    </source>
</evidence>
<comment type="subunit">
    <text evidence="17">The cytochrome bc1 complex is composed of a cytochrome b (QcrB), the Rieske iron-sulfur protein (QcrA) and a diheme cytochrome c (QcrC) subunit.</text>
</comment>
<dbReference type="Gene3D" id="1.10.760.10">
    <property type="entry name" value="Cytochrome c-like domain"/>
    <property type="match status" value="2"/>
</dbReference>
<evidence type="ECO:0000256" key="17">
    <source>
        <dbReference type="PIRNR" id="PIRNR000007"/>
    </source>
</evidence>
<dbReference type="AlphaFoldDB" id="A0A132MWE3"/>
<keyword evidence="4 17" id="KW-0813">Transport</keyword>
<evidence type="ECO:0000256" key="13">
    <source>
        <dbReference type="ARBA" id="ARBA00022989"/>
    </source>
</evidence>
<dbReference type="RefSeq" id="WP_066888307.1">
    <property type="nucleotide sequence ID" value="NZ_CP171739.1"/>
</dbReference>
<keyword evidence="11 17" id="KW-1278">Translocase</keyword>
<feature type="domain" description="Cytochrome c" evidence="21">
    <location>
        <begin position="35"/>
        <end position="114"/>
    </location>
</feature>
<dbReference type="STRING" id="1469144.LI90_2714"/>
<keyword evidence="5 17" id="KW-1003">Cell membrane</keyword>
<evidence type="ECO:0000256" key="16">
    <source>
        <dbReference type="ARBA" id="ARBA00029351"/>
    </source>
</evidence>
<dbReference type="Pfam" id="PF00034">
    <property type="entry name" value="Cytochrom_C"/>
    <property type="match status" value="1"/>
</dbReference>
<evidence type="ECO:0000313" key="23">
    <source>
        <dbReference type="Proteomes" id="UP000070188"/>
    </source>
</evidence>
<dbReference type="SUPFAM" id="SSF46626">
    <property type="entry name" value="Cytochrome c"/>
    <property type="match status" value="2"/>
</dbReference>
<keyword evidence="10" id="KW-0677">Repeat</keyword>
<protein>
    <recommendedName>
        <fullName evidence="3 17">Cytochrome bc1 complex cytochrome c subunit</fullName>
        <ecNumber evidence="2 17">7.1.1.8</ecNumber>
    </recommendedName>
</protein>
<gene>
    <name evidence="22" type="ORF">LI90_2714</name>
</gene>
<evidence type="ECO:0000256" key="15">
    <source>
        <dbReference type="ARBA" id="ARBA00023136"/>
    </source>
</evidence>
<dbReference type="GO" id="GO:0020037">
    <property type="term" value="F:heme binding"/>
    <property type="evidence" value="ECO:0007669"/>
    <property type="project" value="UniProtKB-UniRule"/>
</dbReference>
<comment type="PTM">
    <text evidence="18">Binds 2 heme c groups covalently per subunit.</text>
</comment>
<feature type="binding site" description="covalent" evidence="18">
    <location>
        <position position="146"/>
    </location>
    <ligand>
        <name>heme c</name>
        <dbReference type="ChEBI" id="CHEBI:61717"/>
        <label>2</label>
    </ligand>
</feature>
<evidence type="ECO:0000313" key="22">
    <source>
        <dbReference type="EMBL" id="KWX01682.1"/>
    </source>
</evidence>
<keyword evidence="20" id="KW-0732">Signal</keyword>
<feature type="signal peptide" evidence="20">
    <location>
        <begin position="1"/>
        <end position="19"/>
    </location>
</feature>
<evidence type="ECO:0000256" key="20">
    <source>
        <dbReference type="SAM" id="SignalP"/>
    </source>
</evidence>
<dbReference type="GO" id="GO:0005886">
    <property type="term" value="C:plasma membrane"/>
    <property type="evidence" value="ECO:0007669"/>
    <property type="project" value="UniProtKB-SubCell"/>
</dbReference>
<dbReference type="EC" id="7.1.1.8" evidence="2 17"/>
<evidence type="ECO:0000256" key="1">
    <source>
        <dbReference type="ARBA" id="ARBA00004651"/>
    </source>
</evidence>
<evidence type="ECO:0000256" key="10">
    <source>
        <dbReference type="ARBA" id="ARBA00022737"/>
    </source>
</evidence>
<dbReference type="PATRIC" id="fig|1469144.10.peg.2937"/>
<dbReference type="InterPro" id="IPR009056">
    <property type="entry name" value="Cyt_c-like_dom"/>
</dbReference>
<keyword evidence="23" id="KW-1185">Reference proteome</keyword>
<comment type="caution">
    <text evidence="17">Lacks conserved residue(s) required for the propagation of feature annotation.</text>
</comment>
<evidence type="ECO:0000259" key="21">
    <source>
        <dbReference type="PROSITE" id="PS51007"/>
    </source>
</evidence>
<keyword evidence="15 17" id="KW-0472">Membrane</keyword>
<feature type="binding site" description="axial binding residue" evidence="19">
    <location>
        <position position="147"/>
    </location>
    <ligand>
        <name>heme c</name>
        <dbReference type="ChEBI" id="CHEBI:61717"/>
        <label>2</label>
    </ligand>
    <ligandPart>
        <name>Fe</name>
        <dbReference type="ChEBI" id="CHEBI:18248"/>
    </ligandPart>
</feature>
<dbReference type="InterPro" id="IPR009152">
    <property type="entry name" value="bc1_cytC-su"/>
</dbReference>
<keyword evidence="7 17" id="KW-0679">Respiratory chain</keyword>
<dbReference type="GO" id="GO:0008121">
    <property type="term" value="F:quinol-cytochrome-c reductase activity"/>
    <property type="evidence" value="ECO:0007669"/>
    <property type="project" value="UniProtKB-UniRule"/>
</dbReference>
<dbReference type="InterPro" id="IPR050597">
    <property type="entry name" value="Cytochrome_c_Oxidase_Subunit"/>
</dbReference>
<feature type="binding site" description="covalent" evidence="18">
    <location>
        <position position="143"/>
    </location>
    <ligand>
        <name>heme c</name>
        <dbReference type="ChEBI" id="CHEBI:61717"/>
        <label>2</label>
    </ligand>
</feature>
<evidence type="ECO:0000256" key="3">
    <source>
        <dbReference type="ARBA" id="ARBA00017819"/>
    </source>
</evidence>
<name>A0A132MWE3_9ACTN</name>
<dbReference type="EMBL" id="LAXD01000001">
    <property type="protein sequence ID" value="KWX01682.1"/>
    <property type="molecule type" value="Genomic_DNA"/>
</dbReference>
<reference evidence="23" key="1">
    <citation type="submission" date="2015-04" db="EMBL/GenBank/DDBJ databases">
        <title>Physiological reanalysis, assessment of diazotrophy, and genome sequences of multiple isolates of Streptomyces thermoautotrophicus.</title>
        <authorList>
            <person name="MacKellar D.C."/>
            <person name="Lieber L."/>
            <person name="Norman J."/>
            <person name="Bolger A."/>
            <person name="Tobin C."/>
            <person name="Murray J.W."/>
            <person name="Chang R."/>
            <person name="Ford T."/>
            <person name="Nguyen P.Q."/>
            <person name="Woodward J."/>
            <person name="Permingeat H."/>
            <person name="Joshi N.S."/>
            <person name="Silver P.A."/>
            <person name="Usadel B."/>
            <person name="Rutherford A.W."/>
            <person name="Friesen M."/>
            <person name="Prell J."/>
        </authorList>
    </citation>
    <scope>NUCLEOTIDE SEQUENCE [LARGE SCALE GENOMIC DNA]</scope>
    <source>
        <strain evidence="23">H1</strain>
    </source>
</reference>
<proteinExistence type="predicted"/>
<keyword evidence="6 17" id="KW-0349">Heme</keyword>
<comment type="caution">
    <text evidence="22">The sequence shown here is derived from an EMBL/GenBank/DDBJ whole genome shotgun (WGS) entry which is preliminary data.</text>
</comment>
<dbReference type="OrthoDB" id="9811281at2"/>
<evidence type="ECO:0000256" key="9">
    <source>
        <dbReference type="ARBA" id="ARBA00022723"/>
    </source>
</evidence>
<evidence type="ECO:0000256" key="18">
    <source>
        <dbReference type="PIRSR" id="PIRSR000007-50"/>
    </source>
</evidence>
<comment type="catalytic activity">
    <reaction evidence="16 17">
        <text>a quinol + 2 Fe(III)-[cytochrome c](out) = a quinone + 2 Fe(II)-[cytochrome c](out) + 2 H(+)(out)</text>
        <dbReference type="Rhea" id="RHEA:11484"/>
        <dbReference type="Rhea" id="RHEA-COMP:10350"/>
        <dbReference type="Rhea" id="RHEA-COMP:14399"/>
        <dbReference type="ChEBI" id="CHEBI:15378"/>
        <dbReference type="ChEBI" id="CHEBI:24646"/>
        <dbReference type="ChEBI" id="CHEBI:29033"/>
        <dbReference type="ChEBI" id="CHEBI:29034"/>
        <dbReference type="ChEBI" id="CHEBI:132124"/>
        <dbReference type="EC" id="7.1.1.8"/>
    </reaction>
</comment>
<feature type="binding site" description="covalent" evidence="18">
    <location>
        <position position="48"/>
    </location>
    <ligand>
        <name>heme c</name>
        <dbReference type="ChEBI" id="CHEBI:61717"/>
        <label>1</label>
    </ligand>
</feature>
<evidence type="ECO:0000256" key="14">
    <source>
        <dbReference type="ARBA" id="ARBA00023004"/>
    </source>
</evidence>
<dbReference type="Proteomes" id="UP000070188">
    <property type="component" value="Unassembled WGS sequence"/>
</dbReference>
<evidence type="ECO:0000256" key="12">
    <source>
        <dbReference type="ARBA" id="ARBA00022982"/>
    </source>
</evidence>
<evidence type="ECO:0000256" key="8">
    <source>
        <dbReference type="ARBA" id="ARBA00022692"/>
    </source>
</evidence>
<accession>A0A132MWE3</accession>
<evidence type="ECO:0000256" key="19">
    <source>
        <dbReference type="PIRSR" id="PIRSR000007-51"/>
    </source>
</evidence>
<dbReference type="PANTHER" id="PTHR33751:SF13">
    <property type="entry name" value="CYTOCHROME BC1 COMPLEX CYTOCHROME C SUBUNIT"/>
    <property type="match status" value="1"/>
</dbReference>
<dbReference type="GO" id="GO:0005506">
    <property type="term" value="F:iron ion binding"/>
    <property type="evidence" value="ECO:0007669"/>
    <property type="project" value="UniProtKB-UniRule"/>
</dbReference>
<keyword evidence="13 17" id="KW-1133">Transmembrane helix</keyword>
<sequence length="265" mass="27011">MAALGAVVLGLASTGAAYAALAPADKAEASTQASVAVEEGRKLYLQNCSTCHGLNAEGTSDGPSLIGVGAAAVDFQVGTGRMPMAAPGAQAPRKKPIFTQSQIDQLAAYIASLGPGPSVPAPEQYDPSKGDVAEGGELFRENCSSCHNFAGQGGALTRGKYAPPLTDVEPKHIYEAMQTGPQAMPVFNDQVMPPEKKRDIIAYLQNVKTEGTPGGLGLGQLGPVAEGLFIWTVGLGALVGVAVWIGAKTTKAPASKAAGPESTHE</sequence>
<evidence type="ECO:0000256" key="7">
    <source>
        <dbReference type="ARBA" id="ARBA00022660"/>
    </source>
</evidence>
<feature type="binding site" description="axial binding residue" evidence="19">
    <location>
        <position position="52"/>
    </location>
    <ligand>
        <name>heme c</name>
        <dbReference type="ChEBI" id="CHEBI:61717"/>
        <label>1</label>
    </ligand>
    <ligandPart>
        <name>Fe</name>
        <dbReference type="ChEBI" id="CHEBI:18248"/>
    </ligandPart>
</feature>
<keyword evidence="12 17" id="KW-0249">Electron transport</keyword>
<feature type="domain" description="Cytochrome c" evidence="21">
    <location>
        <begin position="130"/>
        <end position="208"/>
    </location>
</feature>
<dbReference type="InterPro" id="IPR036909">
    <property type="entry name" value="Cyt_c-like_dom_sf"/>
</dbReference>